<dbReference type="Gene3D" id="2.40.70.10">
    <property type="entry name" value="Acid Proteases"/>
    <property type="match status" value="1"/>
</dbReference>
<protein>
    <recommendedName>
        <fullName evidence="4">Peptidase A2 domain-containing protein</fullName>
    </recommendedName>
</protein>
<feature type="region of interest" description="Disordered" evidence="1">
    <location>
        <begin position="121"/>
        <end position="191"/>
    </location>
</feature>
<gene>
    <name evidence="2" type="ORF">Zmor_010610</name>
</gene>
<name>A0AA38MJU2_9CUCU</name>
<evidence type="ECO:0000256" key="1">
    <source>
        <dbReference type="SAM" id="MobiDB-lite"/>
    </source>
</evidence>
<comment type="caution">
    <text evidence="2">The sequence shown here is derived from an EMBL/GenBank/DDBJ whole genome shotgun (WGS) entry which is preliminary data.</text>
</comment>
<dbReference type="AlphaFoldDB" id="A0AA38MJU2"/>
<feature type="compositionally biased region" description="Basic and acidic residues" evidence="1">
    <location>
        <begin position="159"/>
        <end position="184"/>
    </location>
</feature>
<dbReference type="EMBL" id="JALNTZ010000003">
    <property type="protein sequence ID" value="KAJ3658896.1"/>
    <property type="molecule type" value="Genomic_DNA"/>
</dbReference>
<evidence type="ECO:0000313" key="2">
    <source>
        <dbReference type="EMBL" id="KAJ3658896.1"/>
    </source>
</evidence>
<organism evidence="2 3">
    <name type="scientific">Zophobas morio</name>
    <dbReference type="NCBI Taxonomy" id="2755281"/>
    <lineage>
        <taxon>Eukaryota</taxon>
        <taxon>Metazoa</taxon>
        <taxon>Ecdysozoa</taxon>
        <taxon>Arthropoda</taxon>
        <taxon>Hexapoda</taxon>
        <taxon>Insecta</taxon>
        <taxon>Pterygota</taxon>
        <taxon>Neoptera</taxon>
        <taxon>Endopterygota</taxon>
        <taxon>Coleoptera</taxon>
        <taxon>Polyphaga</taxon>
        <taxon>Cucujiformia</taxon>
        <taxon>Tenebrionidae</taxon>
        <taxon>Zophobas</taxon>
    </lineage>
</organism>
<evidence type="ECO:0008006" key="4">
    <source>
        <dbReference type="Google" id="ProtNLM"/>
    </source>
</evidence>
<keyword evidence="3" id="KW-1185">Reference proteome</keyword>
<reference evidence="2" key="1">
    <citation type="journal article" date="2023" name="G3 (Bethesda)">
        <title>Whole genome assemblies of Zophobas morio and Tenebrio molitor.</title>
        <authorList>
            <person name="Kaur S."/>
            <person name="Stinson S.A."/>
            <person name="diCenzo G.C."/>
        </authorList>
    </citation>
    <scope>NUCLEOTIDE SEQUENCE</scope>
    <source>
        <strain evidence="2">QUZm001</strain>
    </source>
</reference>
<dbReference type="CDD" id="cd00303">
    <property type="entry name" value="retropepsin_like"/>
    <property type="match status" value="1"/>
</dbReference>
<proteinExistence type="predicted"/>
<accession>A0AA38MJU2</accession>
<dbReference type="Pfam" id="PF13650">
    <property type="entry name" value="Asp_protease_2"/>
    <property type="match status" value="1"/>
</dbReference>
<sequence length="407" mass="45525">MYIKLRTNNHPTTWLLDSGASVSLVKLSLIKRLSLPVSHKNTVFLTDISGNKLENHGEAHITFDLGNKAISHSIVICGEELKYEADGLIGLDFLDEFKPRIDFGKKRFWICGLELPLQGDSSVPHGAVGNNPSSQAGKPGRHIRMNLENNRPDDSDDYPENRHENLPSAAEPRDSAGFKVREGSKNSLKHPNLLSTREDIEIPGFHGCDCRIPVNTRVPAGTVICEPFPHLNPNICIARSIATVPQPTTDQSVRTIVIRILNINPTPLIIKRHTPILTVTSVREPDVEGSSSAGHCGSRDAHQVDRVGLKFFLQPQVRAKLDSVLRDCPEIFRTFGRPTMARSLVKHRIYTGDAPPIAKSPYRVQFVRKRAMHDRIERMLEDSKTQRFVMPSNLVEAICMLFCMKFS</sequence>
<dbReference type="SUPFAM" id="SSF50630">
    <property type="entry name" value="Acid proteases"/>
    <property type="match status" value="1"/>
</dbReference>
<dbReference type="Proteomes" id="UP001168821">
    <property type="component" value="Unassembled WGS sequence"/>
</dbReference>
<evidence type="ECO:0000313" key="3">
    <source>
        <dbReference type="Proteomes" id="UP001168821"/>
    </source>
</evidence>
<dbReference type="InterPro" id="IPR021109">
    <property type="entry name" value="Peptidase_aspartic_dom_sf"/>
</dbReference>